<protein>
    <recommendedName>
        <fullName evidence="6">Ubiquitin-like protease family profile domain-containing protein</fullName>
    </recommendedName>
</protein>
<gene>
    <name evidence="7" type="ORF">ACHAXA_000506</name>
</gene>
<feature type="domain" description="Ubiquitin-like protease family profile" evidence="6">
    <location>
        <begin position="393"/>
        <end position="577"/>
    </location>
</feature>
<proteinExistence type="inferred from homology"/>
<evidence type="ECO:0000256" key="2">
    <source>
        <dbReference type="ARBA" id="ARBA00022670"/>
    </source>
</evidence>
<comment type="similarity">
    <text evidence="1">Belongs to the peptidase C48 family.</text>
</comment>
<comment type="caution">
    <text evidence="7">The sequence shown here is derived from an EMBL/GenBank/DDBJ whole genome shotgun (WGS) entry which is preliminary data.</text>
</comment>
<keyword evidence="8" id="KW-1185">Reference proteome</keyword>
<dbReference type="AlphaFoldDB" id="A0ABD3ST44"/>
<dbReference type="SUPFAM" id="SSF54001">
    <property type="entry name" value="Cysteine proteinases"/>
    <property type="match status" value="1"/>
</dbReference>
<dbReference type="InterPro" id="IPR003653">
    <property type="entry name" value="Peptidase_C48_C"/>
</dbReference>
<evidence type="ECO:0000256" key="1">
    <source>
        <dbReference type="ARBA" id="ARBA00005234"/>
    </source>
</evidence>
<evidence type="ECO:0000313" key="8">
    <source>
        <dbReference type="Proteomes" id="UP001530377"/>
    </source>
</evidence>
<evidence type="ECO:0000256" key="5">
    <source>
        <dbReference type="SAM" id="MobiDB-lite"/>
    </source>
</evidence>
<dbReference type="Proteomes" id="UP001530377">
    <property type="component" value="Unassembled WGS sequence"/>
</dbReference>
<keyword evidence="3" id="KW-0378">Hydrolase</keyword>
<dbReference type="GO" id="GO:0008234">
    <property type="term" value="F:cysteine-type peptidase activity"/>
    <property type="evidence" value="ECO:0007669"/>
    <property type="project" value="UniProtKB-KW"/>
</dbReference>
<dbReference type="InterPro" id="IPR038765">
    <property type="entry name" value="Papain-like_cys_pep_sf"/>
</dbReference>
<evidence type="ECO:0000256" key="3">
    <source>
        <dbReference type="ARBA" id="ARBA00022801"/>
    </source>
</evidence>
<organism evidence="7 8">
    <name type="scientific">Cyclostephanos tholiformis</name>
    <dbReference type="NCBI Taxonomy" id="382380"/>
    <lineage>
        <taxon>Eukaryota</taxon>
        <taxon>Sar</taxon>
        <taxon>Stramenopiles</taxon>
        <taxon>Ochrophyta</taxon>
        <taxon>Bacillariophyta</taxon>
        <taxon>Coscinodiscophyceae</taxon>
        <taxon>Thalassiosirophycidae</taxon>
        <taxon>Stephanodiscales</taxon>
        <taxon>Stephanodiscaceae</taxon>
        <taxon>Cyclostephanos</taxon>
    </lineage>
</organism>
<evidence type="ECO:0000259" key="6">
    <source>
        <dbReference type="PROSITE" id="PS50600"/>
    </source>
</evidence>
<feature type="compositionally biased region" description="Low complexity" evidence="5">
    <location>
        <begin position="216"/>
        <end position="227"/>
    </location>
</feature>
<dbReference type="Gene3D" id="3.40.395.10">
    <property type="entry name" value="Adenoviral Proteinase, Chain A"/>
    <property type="match status" value="1"/>
</dbReference>
<feature type="region of interest" description="Disordered" evidence="5">
    <location>
        <begin position="20"/>
        <end position="71"/>
    </location>
</feature>
<reference evidence="7 8" key="1">
    <citation type="submission" date="2024-10" db="EMBL/GenBank/DDBJ databases">
        <title>Updated reference genomes for cyclostephanoid diatoms.</title>
        <authorList>
            <person name="Roberts W.R."/>
            <person name="Alverson A.J."/>
        </authorList>
    </citation>
    <scope>NUCLEOTIDE SEQUENCE [LARGE SCALE GENOMIC DNA]</scope>
    <source>
        <strain evidence="7 8">AJA228-03</strain>
    </source>
</reference>
<keyword evidence="2" id="KW-0645">Protease</keyword>
<dbReference type="Pfam" id="PF02902">
    <property type="entry name" value="Peptidase_C48"/>
    <property type="match status" value="1"/>
</dbReference>
<keyword evidence="4" id="KW-0788">Thiol protease</keyword>
<dbReference type="PANTHER" id="PTHR12606:SF1">
    <property type="entry name" value="UBIQUITIN-LIKE-SPECIFIC PROTEASE 1A"/>
    <property type="match status" value="1"/>
</dbReference>
<sequence length="608" mass="69287">MVFKKMRWIHASERNRRRSALLSRRSFPGGGAKKRTQVPLVAGAEDASPSKVNVESEDGNGIASPVPRTVAPPSFRHNDRKLFLDSRTVRTIRAEVDDLPLPATLSSVCLALRISDSVLEAHADADPSRLTDDGRMKSLEIVGTYLSEMSLSLSPEKRRDRRKEDFRAACLLLASGGNGTMMKSWEEVERGLTNAFLFAKFNDAREELTPVENSLRSSSSSAIASSRIIRRSRDHRSPPQKPTPKRAHCSSPKKDHLLITTPSSVVVSTPSARGSFLSIELFREQIKKKMGREKFLRVFRQGEILQSRPSLPSHDETASRLDELIKRGEMELPSKKRADEIIVEKEREDREREAMESAMKLMRPLTAEERSVVIEATEGVGPPAEILASQDADSVQRGSMQTLRPGQWLNDEVINYFLKNCLARRDEMLCAKEPGRRRSHFFNSFFVQTMFDEKNNDPKLRGKYNYKNVRRWAKKVPGKDIFNLKYILCPINLDNMHWTSAVIFMEEKKIQYYDSMGGTDRTKLEGLLEYVKDEYRAKNGKEMDVTDWKLVSCTRDTPRQRNGFDCGVFTCMFCDFISKDCALVFNQDHIDQCRDRIALSIMKNCAIE</sequence>
<name>A0ABD3ST44_9STRA</name>
<evidence type="ECO:0000313" key="7">
    <source>
        <dbReference type="EMBL" id="KAL3827633.1"/>
    </source>
</evidence>
<accession>A0ABD3ST44</accession>
<dbReference type="EMBL" id="JALLPB020000001">
    <property type="protein sequence ID" value="KAL3827633.1"/>
    <property type="molecule type" value="Genomic_DNA"/>
</dbReference>
<dbReference type="PROSITE" id="PS50600">
    <property type="entry name" value="ULP_PROTEASE"/>
    <property type="match status" value="1"/>
</dbReference>
<dbReference type="PANTHER" id="PTHR12606">
    <property type="entry name" value="SENTRIN/SUMO-SPECIFIC PROTEASE"/>
    <property type="match status" value="1"/>
</dbReference>
<feature type="region of interest" description="Disordered" evidence="5">
    <location>
        <begin position="210"/>
        <end position="255"/>
    </location>
</feature>
<dbReference type="GO" id="GO:0006508">
    <property type="term" value="P:proteolysis"/>
    <property type="evidence" value="ECO:0007669"/>
    <property type="project" value="UniProtKB-KW"/>
</dbReference>
<evidence type="ECO:0000256" key="4">
    <source>
        <dbReference type="ARBA" id="ARBA00022807"/>
    </source>
</evidence>